<keyword evidence="11" id="KW-1185">Reference proteome</keyword>
<feature type="compositionally biased region" description="Basic residues" evidence="8">
    <location>
        <begin position="665"/>
        <end position="677"/>
    </location>
</feature>
<feature type="chain" id="PRO_5035765653" evidence="9">
    <location>
        <begin position="21"/>
        <end position="685"/>
    </location>
</feature>
<dbReference type="OrthoDB" id="1470350at2759"/>
<name>A0A8S3R4P5_MYTED</name>
<comment type="cofactor">
    <cofactor evidence="7">
        <name>heme</name>
        <dbReference type="ChEBI" id="CHEBI:30413"/>
    </cofactor>
</comment>
<feature type="signal peptide" evidence="9">
    <location>
        <begin position="1"/>
        <end position="20"/>
    </location>
</feature>
<dbReference type="EMBL" id="CAJPWZ010000873">
    <property type="protein sequence ID" value="CAG2201942.1"/>
    <property type="molecule type" value="Genomic_DNA"/>
</dbReference>
<sequence>MIFLILVVCLICLLLYPALEDIYLLYIEKVPPGPISLPIIGGLYKLNSSKPHLKLQQLTKQYGEIMSIRFGPSRCRTVIIHNTKFVQELYNNQKALDRPDLPFFELITPHGAGIGSRPYDKIWMLHTRIVKLALHKVCQNSLSEKVMETFEVLFNRLNEKGNGPQDIAFDLKLASLDITSSICYGFHDDDWTSDQMNLLLKDHDKAMSGLSPFNPINIFPFIKNLPIRLVKEIKDITQRRDELNQKIYDRHVENYTGEVHDVMDIIVDVMENGYNTSHITDSQKKQMDLKSLFMTLTCLSMAGIDNMQSIMQWIAMDTSVTTESRQHLPYTEACVYEILRVSSITGLGVPHITREDIQVGGYKITKGTQIFTNIWHIHNNSHNWTDHEAVKPERFLDSNGQLKLKSDEIFKNYLPFGLGKRTCTGEVIIQNVLFLFVSNLVRTQTIKIDNHISELIGNCDMSHKPPAYKDNVQHYLQDRVGVSTQERKTIINTIFGDQGIASADDTLQFARADSELKDLCANYPQFLKYYEQSFKPRVQEFVNAPNRRLGTKQMWTNNNAESMNRVMKVAVNWKPQHAPDLVDKLFDMVDFQFINLRSALHHSGDYMLVNSYKQYTIADAIWKTKSDEEKRKLFNNFLQDNKKRKHENIITSSDGLYSVVNKAKSIARKPMQRKRPRTERAEKRH</sequence>
<evidence type="ECO:0000313" key="10">
    <source>
        <dbReference type="EMBL" id="CAG2201942.1"/>
    </source>
</evidence>
<accession>A0A8S3R4P5</accession>
<evidence type="ECO:0000313" key="11">
    <source>
        <dbReference type="Proteomes" id="UP000683360"/>
    </source>
</evidence>
<comment type="similarity">
    <text evidence="1">Belongs to the cytochrome P450 family.</text>
</comment>
<reference evidence="10" key="1">
    <citation type="submission" date="2021-03" db="EMBL/GenBank/DDBJ databases">
        <authorList>
            <person name="Bekaert M."/>
        </authorList>
    </citation>
    <scope>NUCLEOTIDE SEQUENCE</scope>
</reference>
<evidence type="ECO:0000256" key="3">
    <source>
        <dbReference type="ARBA" id="ARBA00022723"/>
    </source>
</evidence>
<organism evidence="10 11">
    <name type="scientific">Mytilus edulis</name>
    <name type="common">Blue mussel</name>
    <dbReference type="NCBI Taxonomy" id="6550"/>
    <lineage>
        <taxon>Eukaryota</taxon>
        <taxon>Metazoa</taxon>
        <taxon>Spiralia</taxon>
        <taxon>Lophotrochozoa</taxon>
        <taxon>Mollusca</taxon>
        <taxon>Bivalvia</taxon>
        <taxon>Autobranchia</taxon>
        <taxon>Pteriomorphia</taxon>
        <taxon>Mytilida</taxon>
        <taxon>Mytiloidea</taxon>
        <taxon>Mytilidae</taxon>
        <taxon>Mytilinae</taxon>
        <taxon>Mytilus</taxon>
    </lineage>
</organism>
<dbReference type="GO" id="GO:0005506">
    <property type="term" value="F:iron ion binding"/>
    <property type="evidence" value="ECO:0007669"/>
    <property type="project" value="InterPro"/>
</dbReference>
<dbReference type="PRINTS" id="PR00463">
    <property type="entry name" value="EP450I"/>
</dbReference>
<evidence type="ECO:0000256" key="7">
    <source>
        <dbReference type="PIRSR" id="PIRSR602401-1"/>
    </source>
</evidence>
<dbReference type="GO" id="GO:0004508">
    <property type="term" value="F:steroid 17-alpha-monooxygenase activity"/>
    <property type="evidence" value="ECO:0007669"/>
    <property type="project" value="UniProtKB-EC"/>
</dbReference>
<evidence type="ECO:0000256" key="5">
    <source>
        <dbReference type="ARBA" id="ARBA00023004"/>
    </source>
</evidence>
<dbReference type="GO" id="GO:0020037">
    <property type="term" value="F:heme binding"/>
    <property type="evidence" value="ECO:0007669"/>
    <property type="project" value="InterPro"/>
</dbReference>
<evidence type="ECO:0000256" key="8">
    <source>
        <dbReference type="SAM" id="MobiDB-lite"/>
    </source>
</evidence>
<dbReference type="InterPro" id="IPR001128">
    <property type="entry name" value="Cyt_P450"/>
</dbReference>
<dbReference type="Proteomes" id="UP000683360">
    <property type="component" value="Unassembled WGS sequence"/>
</dbReference>
<evidence type="ECO:0000256" key="1">
    <source>
        <dbReference type="ARBA" id="ARBA00010617"/>
    </source>
</evidence>
<protein>
    <submittedName>
        <fullName evidence="10">CYP17A</fullName>
        <ecNumber evidence="10">1.14.14.19</ecNumber>
        <ecNumber evidence="10">1.14.14.32</ecNumber>
    </submittedName>
</protein>
<dbReference type="Gene3D" id="1.10.630.10">
    <property type="entry name" value="Cytochrome P450"/>
    <property type="match status" value="1"/>
</dbReference>
<dbReference type="PANTHER" id="PTHR24289:SF1">
    <property type="entry name" value="STEROID 17-ALPHA-HYDROXYLASE_17,20 LYASE"/>
    <property type="match status" value="1"/>
</dbReference>
<proteinExistence type="inferred from homology"/>
<feature type="binding site" description="axial binding residue" evidence="7">
    <location>
        <position position="423"/>
    </location>
    <ligand>
        <name>heme</name>
        <dbReference type="ChEBI" id="CHEBI:30413"/>
    </ligand>
    <ligandPart>
        <name>Fe</name>
        <dbReference type="ChEBI" id="CHEBI:18248"/>
    </ligandPart>
</feature>
<evidence type="ECO:0000256" key="6">
    <source>
        <dbReference type="ARBA" id="ARBA00023033"/>
    </source>
</evidence>
<gene>
    <name evidence="10" type="ORF">MEDL_16537</name>
</gene>
<dbReference type="EC" id="1.14.14.19" evidence="10"/>
<dbReference type="EC" id="1.14.14.32" evidence="10"/>
<keyword evidence="2 7" id="KW-0349">Heme</keyword>
<keyword evidence="3 7" id="KW-0479">Metal-binding</keyword>
<dbReference type="SUPFAM" id="SSF48264">
    <property type="entry name" value="Cytochrome P450"/>
    <property type="match status" value="1"/>
</dbReference>
<dbReference type="InterPro" id="IPR002401">
    <property type="entry name" value="Cyt_P450_E_grp-I"/>
</dbReference>
<evidence type="ECO:0000256" key="2">
    <source>
        <dbReference type="ARBA" id="ARBA00022617"/>
    </source>
</evidence>
<keyword evidence="9" id="KW-0732">Signal</keyword>
<dbReference type="InterPro" id="IPR036396">
    <property type="entry name" value="Cyt_P450_sf"/>
</dbReference>
<feature type="region of interest" description="Disordered" evidence="8">
    <location>
        <begin position="665"/>
        <end position="685"/>
    </location>
</feature>
<keyword evidence="5 7" id="KW-0408">Iron</keyword>
<comment type="caution">
    <text evidence="10">The sequence shown here is derived from an EMBL/GenBank/DDBJ whole genome shotgun (WGS) entry which is preliminary data.</text>
</comment>
<keyword evidence="4 10" id="KW-0560">Oxidoreductase</keyword>
<evidence type="ECO:0000256" key="4">
    <source>
        <dbReference type="ARBA" id="ARBA00023002"/>
    </source>
</evidence>
<dbReference type="PANTHER" id="PTHR24289">
    <property type="entry name" value="STEROID 17-ALPHA-HYDROXYLASE/17,20 LYASE"/>
    <property type="match status" value="1"/>
</dbReference>
<dbReference type="Pfam" id="PF00067">
    <property type="entry name" value="p450"/>
    <property type="match status" value="1"/>
</dbReference>
<dbReference type="PRINTS" id="PR00385">
    <property type="entry name" value="P450"/>
</dbReference>
<dbReference type="AlphaFoldDB" id="A0A8S3R4P5"/>
<keyword evidence="6" id="KW-0503">Monooxygenase</keyword>
<evidence type="ECO:0000256" key="9">
    <source>
        <dbReference type="SAM" id="SignalP"/>
    </source>
</evidence>